<dbReference type="Proteomes" id="UP001524944">
    <property type="component" value="Unassembled WGS sequence"/>
</dbReference>
<dbReference type="EMBL" id="JANPWE010000007">
    <property type="protein sequence ID" value="MCR6546448.1"/>
    <property type="molecule type" value="Genomic_DNA"/>
</dbReference>
<evidence type="ECO:0000259" key="1">
    <source>
        <dbReference type="Pfam" id="PF01208"/>
    </source>
</evidence>
<dbReference type="InterPro" id="IPR052024">
    <property type="entry name" value="Methanogen_methyltrans"/>
</dbReference>
<sequence>MLKEMTPKERINAAFAGEPIDHIPVTPFLEGGVWLMARENMSFNDLYKMDDLGVNMIVDAFLSMKSDLVMCGLGCWLGWLEAIGCPIDMNRIGSPIEMSPCFIDVAKNPPLLDKSSIRAQLENSGLVQKMMQQTREIKKSVAQTHHVVFPIVAPFSAVSIMVGMNELMLLLAEAPEVVPDLCDYAVECCSEMANMACENGADIVLLSDPVASANLISLAMYEKFAAPYLDKVLEKIDKCDDVLLHICGKALDRIPSIKQMKKIKGFSIDSVIDLKQALDAAGQDLIIIGNVDPIGIMLQGTAEDVYRETYKCAEIAGMDGRLFLMPGCDLAAGTKEENILAMTKASLDYAAKASAK</sequence>
<dbReference type="Gene3D" id="3.20.20.210">
    <property type="match status" value="1"/>
</dbReference>
<dbReference type="InterPro" id="IPR038071">
    <property type="entry name" value="UROD/MetE-like_sf"/>
</dbReference>
<comment type="caution">
    <text evidence="2">The sequence shown here is derived from an EMBL/GenBank/DDBJ whole genome shotgun (WGS) entry which is preliminary data.</text>
</comment>
<name>A0ABT1Y6D7_9FIRM</name>
<dbReference type="RefSeq" id="WP_089610358.1">
    <property type="nucleotide sequence ID" value="NZ_CP022121.1"/>
</dbReference>
<dbReference type="InterPro" id="IPR000257">
    <property type="entry name" value="Uroporphyrinogen_deCOase"/>
</dbReference>
<feature type="domain" description="Uroporphyrinogen decarboxylase (URO-D)" evidence="1">
    <location>
        <begin position="6"/>
        <end position="345"/>
    </location>
</feature>
<evidence type="ECO:0000313" key="2">
    <source>
        <dbReference type="EMBL" id="MCR6546448.1"/>
    </source>
</evidence>
<evidence type="ECO:0000313" key="3">
    <source>
        <dbReference type="Proteomes" id="UP001524944"/>
    </source>
</evidence>
<organism evidence="2 3">
    <name type="scientific">Dehalobacterium formicoaceticum</name>
    <dbReference type="NCBI Taxonomy" id="51515"/>
    <lineage>
        <taxon>Bacteria</taxon>
        <taxon>Bacillati</taxon>
        <taxon>Bacillota</taxon>
        <taxon>Clostridia</taxon>
        <taxon>Eubacteriales</taxon>
        <taxon>Peptococcaceae</taxon>
        <taxon>Dehalobacterium</taxon>
    </lineage>
</organism>
<accession>A0ABT1Y6D7</accession>
<protein>
    <recommendedName>
        <fullName evidence="1">Uroporphyrinogen decarboxylase (URO-D) domain-containing protein</fullName>
    </recommendedName>
</protein>
<dbReference type="PANTHER" id="PTHR47099">
    <property type="entry name" value="METHYLCOBAMIDE:COM METHYLTRANSFERASE MTBA"/>
    <property type="match status" value="1"/>
</dbReference>
<dbReference type="PANTHER" id="PTHR47099:SF1">
    <property type="entry name" value="METHYLCOBAMIDE:COM METHYLTRANSFERASE MTBA"/>
    <property type="match status" value="1"/>
</dbReference>
<dbReference type="SUPFAM" id="SSF51726">
    <property type="entry name" value="UROD/MetE-like"/>
    <property type="match status" value="1"/>
</dbReference>
<gene>
    <name evidence="2" type="ORF">NVS47_13170</name>
</gene>
<reference evidence="2 3" key="1">
    <citation type="submission" date="2022-08" db="EMBL/GenBank/DDBJ databases">
        <title>Proteogenomics of the novel Dehalobacterium formicoaceticum strain EZ94 highlights a key role of methyltransferases during anaerobic dichloromethane degradation.</title>
        <authorList>
            <person name="Wasmund K."/>
        </authorList>
    </citation>
    <scope>NUCLEOTIDE SEQUENCE [LARGE SCALE GENOMIC DNA]</scope>
    <source>
        <strain evidence="2 3">EZ94</strain>
    </source>
</reference>
<proteinExistence type="predicted"/>
<keyword evidence="3" id="KW-1185">Reference proteome</keyword>
<dbReference type="Pfam" id="PF01208">
    <property type="entry name" value="URO-D"/>
    <property type="match status" value="1"/>
</dbReference>